<evidence type="ECO:0000313" key="2">
    <source>
        <dbReference type="EMBL" id="GLW74698.1"/>
    </source>
</evidence>
<dbReference type="InterPro" id="IPR011009">
    <property type="entry name" value="Kinase-like_dom_sf"/>
</dbReference>
<dbReference type="RefSeq" id="WP_285740264.1">
    <property type="nucleotide sequence ID" value="NZ_BSSA01000038.1"/>
</dbReference>
<dbReference type="AlphaFoldDB" id="A0A9W6QGU5"/>
<feature type="domain" description="Aminoglycoside phosphotransferase" evidence="1">
    <location>
        <begin position="37"/>
        <end position="248"/>
    </location>
</feature>
<dbReference type="EMBL" id="BSSA01000038">
    <property type="protein sequence ID" value="GLW74698.1"/>
    <property type="molecule type" value="Genomic_DNA"/>
</dbReference>
<dbReference type="Gene3D" id="3.90.1200.10">
    <property type="match status" value="1"/>
</dbReference>
<protein>
    <recommendedName>
        <fullName evidence="1">Aminoglycoside phosphotransferase domain-containing protein</fullName>
    </recommendedName>
</protein>
<gene>
    <name evidence="2" type="ORF">Kpho02_69950</name>
</gene>
<comment type="caution">
    <text evidence="2">The sequence shown here is derived from an EMBL/GenBank/DDBJ whole genome shotgun (WGS) entry which is preliminary data.</text>
</comment>
<dbReference type="Proteomes" id="UP001165041">
    <property type="component" value="Unassembled WGS sequence"/>
</dbReference>
<name>A0A9W6QGU5_9ACTN</name>
<dbReference type="Pfam" id="PF01636">
    <property type="entry name" value="APH"/>
    <property type="match status" value="1"/>
</dbReference>
<organism evidence="2 3">
    <name type="scientific">Kitasatospora phosalacinea</name>
    <dbReference type="NCBI Taxonomy" id="2065"/>
    <lineage>
        <taxon>Bacteria</taxon>
        <taxon>Bacillati</taxon>
        <taxon>Actinomycetota</taxon>
        <taxon>Actinomycetes</taxon>
        <taxon>Kitasatosporales</taxon>
        <taxon>Streptomycetaceae</taxon>
        <taxon>Kitasatospora</taxon>
    </lineage>
</organism>
<sequence length="298" mass="33035">MTAPAVPDDADRLLRRTAGSYEVLGVRSHDRAGRPAVWEVRAGDGRRLFAKRHKNQLMHRRETTAYRHLAPGLGPGRAPLLLAEDTTSLLVVTTALPGTPVITTALAPAEEREVYRQAGLLAARIHAHPVSGGVIGEQLPWSQERERALARARDAKLSDEDIQVLADATRAEPPHTASAACHGDFGPRNWLLHRQHNNLIIGVIDFERSQVEEPVRRDLMRVMFQLTPHRPDLRGAFLAGYGRDLTADELAACRAWAAIDCPAALRWALDHHRDEEVIGYARTVLDQLRHTPPPHPAL</sequence>
<dbReference type="InterPro" id="IPR002575">
    <property type="entry name" value="Aminoglycoside_PTrfase"/>
</dbReference>
<dbReference type="SUPFAM" id="SSF56112">
    <property type="entry name" value="Protein kinase-like (PK-like)"/>
    <property type="match status" value="1"/>
</dbReference>
<reference evidence="2" key="1">
    <citation type="submission" date="2023-02" db="EMBL/GenBank/DDBJ databases">
        <title>Kitasatospora phosalacinea NBRC 14627.</title>
        <authorList>
            <person name="Ichikawa N."/>
            <person name="Sato H."/>
            <person name="Tonouchi N."/>
        </authorList>
    </citation>
    <scope>NUCLEOTIDE SEQUENCE</scope>
    <source>
        <strain evidence="2">NBRC 14627</strain>
    </source>
</reference>
<proteinExistence type="predicted"/>
<evidence type="ECO:0000313" key="3">
    <source>
        <dbReference type="Proteomes" id="UP001165041"/>
    </source>
</evidence>
<accession>A0A9W6QGU5</accession>
<evidence type="ECO:0000259" key="1">
    <source>
        <dbReference type="Pfam" id="PF01636"/>
    </source>
</evidence>